<name>A0A5M7BEE3_9FLAO</name>
<dbReference type="InterPro" id="IPR008969">
    <property type="entry name" value="CarboxyPept-like_regulatory"/>
</dbReference>
<sequence length="521" mass="60160">MKHTLTTLLFFVFLSFNLVAQENSFLSVKVVDSISNIPVSFATIRIAKTSRGLIADEAGNFRLPQDIQTQHDSLLISAIGFKTKYVNLNVFDNAVLNIVKIAPKVEVLETITITKNIAKKEGRILTANQIVNNAVQNIKINYAVNPFSYLAYYRDYQVFENQYFNLNEGLIEVFDAGFKTNQFLNKENKTALYSYALNTDFKQSERFSVPYDNKSSKYIENANIIAMGGNELSILQLHDPIRNHDIKNLAFIYNLETDFMKNHDFELLRTTFLNDKPIYEIGIIKKFKINSELSKRKNKKLQERFKVQGTIYISKGNFEIHKIKYAVFEGEAKNCKYAINLEYTPKNNVMYLNYLSFNNAFKVLDETSFKTTAVYLKDSVDVVHVDFNNPVNPSTLKKRNFKLYYTNIFLPIKSIELVGSKSIKIHLKANTFKKYAILDGAQITLYPKNILDTANKVLNKPLFFNVNQFREVFVQEVFSNKKPDLGLQYVNKSQPLSQSHLNKFDDSLKYWLNTPLKKTKQ</sequence>
<evidence type="ECO:0000313" key="3">
    <source>
        <dbReference type="EMBL" id="TSJ81565.1"/>
    </source>
</evidence>
<dbReference type="OrthoDB" id="1201225at2"/>
<accession>A0A5M7BEE3</accession>
<dbReference type="EMBL" id="VMBF01000001">
    <property type="protein sequence ID" value="TSJ81565.1"/>
    <property type="molecule type" value="Genomic_DNA"/>
</dbReference>
<dbReference type="GO" id="GO:0004180">
    <property type="term" value="F:carboxypeptidase activity"/>
    <property type="evidence" value="ECO:0007669"/>
    <property type="project" value="UniProtKB-KW"/>
</dbReference>
<comment type="caution">
    <text evidence="2">The sequence shown here is derived from an EMBL/GenBank/DDBJ whole genome shotgun (WGS) entry which is preliminary data.</text>
</comment>
<dbReference type="RefSeq" id="WP_144114674.1">
    <property type="nucleotide sequence ID" value="NZ_JACHGE010000001.1"/>
</dbReference>
<protein>
    <submittedName>
        <fullName evidence="2">Carboxypeptidase-like regulatory domain-containing protein</fullName>
    </submittedName>
</protein>
<dbReference type="Pfam" id="PF13715">
    <property type="entry name" value="CarbopepD_reg_2"/>
    <property type="match status" value="1"/>
</dbReference>
<reference evidence="3 4" key="2">
    <citation type="submission" date="2019-07" db="EMBL/GenBank/DDBJ databases">
        <title>Algibacter marinivivus sp. nov., isolated from the surface of a marine red alga.</title>
        <authorList>
            <person name="Zhong X."/>
            <person name="Xu W."/>
            <person name="Zhang Y."/>
            <person name="Zhang Q."/>
            <person name="Du Z."/>
        </authorList>
    </citation>
    <scope>NUCLEOTIDE SEQUENCE [LARGE SCALE GENOMIC DNA]</scope>
    <source>
        <strain evidence="3 4">RU-4-M-4</strain>
    </source>
</reference>
<dbReference type="EMBL" id="VWRS01000001">
    <property type="protein sequence ID" value="KAA5827320.1"/>
    <property type="molecule type" value="Genomic_DNA"/>
</dbReference>
<dbReference type="Proteomes" id="UP000322315">
    <property type="component" value="Unassembled WGS sequence"/>
</dbReference>
<reference evidence="2" key="3">
    <citation type="submission" date="2019-09" db="EMBL/GenBank/DDBJ databases">
        <authorList>
            <person name="Zhang D.-C."/>
        </authorList>
    </citation>
    <scope>NUCLEOTIDE SEQUENCE</scope>
    <source>
        <strain evidence="2">RU-4-M-4</strain>
    </source>
</reference>
<evidence type="ECO:0000313" key="5">
    <source>
        <dbReference type="Proteomes" id="UP000322315"/>
    </source>
</evidence>
<feature type="signal peptide" evidence="1">
    <location>
        <begin position="1"/>
        <end position="20"/>
    </location>
</feature>
<keyword evidence="2" id="KW-0378">Hydrolase</keyword>
<organism evidence="2 5">
    <name type="scientific">Algibacter amylolyticus</name>
    <dbReference type="NCBI Taxonomy" id="1608400"/>
    <lineage>
        <taxon>Bacteria</taxon>
        <taxon>Pseudomonadati</taxon>
        <taxon>Bacteroidota</taxon>
        <taxon>Flavobacteriia</taxon>
        <taxon>Flavobacteriales</taxon>
        <taxon>Flavobacteriaceae</taxon>
        <taxon>Algibacter</taxon>
    </lineage>
</organism>
<feature type="chain" id="PRO_5024361399" evidence="1">
    <location>
        <begin position="21"/>
        <end position="521"/>
    </location>
</feature>
<dbReference type="SUPFAM" id="SSF49464">
    <property type="entry name" value="Carboxypeptidase regulatory domain-like"/>
    <property type="match status" value="1"/>
</dbReference>
<evidence type="ECO:0000313" key="4">
    <source>
        <dbReference type="Proteomes" id="UP000315145"/>
    </source>
</evidence>
<dbReference type="AlphaFoldDB" id="A0A5M7BEE3"/>
<reference evidence="2 5" key="1">
    <citation type="journal article" date="2015" name="Int. J. Syst. Evol. Microbiol.">
        <title>Algibacter amylolyticus sp. nov., isolated from intertidal sediment.</title>
        <authorList>
            <person name="Zhang D.C."/>
            <person name="Wu J."/>
            <person name="Neuner K."/>
            <person name="Yao J."/>
            <person name="Margesin R."/>
        </authorList>
    </citation>
    <scope>NUCLEOTIDE SEQUENCE [LARGE SCALE GENOMIC DNA]</scope>
    <source>
        <strain evidence="2 5">RU-4-M-4</strain>
    </source>
</reference>
<keyword evidence="1" id="KW-0732">Signal</keyword>
<evidence type="ECO:0000313" key="2">
    <source>
        <dbReference type="EMBL" id="KAA5827320.1"/>
    </source>
</evidence>
<keyword evidence="2" id="KW-0645">Protease</keyword>
<dbReference type="Proteomes" id="UP000315145">
    <property type="component" value="Unassembled WGS sequence"/>
</dbReference>
<evidence type="ECO:0000256" key="1">
    <source>
        <dbReference type="SAM" id="SignalP"/>
    </source>
</evidence>
<keyword evidence="4" id="KW-1185">Reference proteome</keyword>
<gene>
    <name evidence="2" type="ORF">F2B50_00295</name>
    <name evidence="3" type="ORF">FPF71_00295</name>
</gene>
<proteinExistence type="predicted"/>
<keyword evidence="2" id="KW-0121">Carboxypeptidase</keyword>